<dbReference type="GO" id="GO:0003676">
    <property type="term" value="F:nucleic acid binding"/>
    <property type="evidence" value="ECO:0007669"/>
    <property type="project" value="InterPro"/>
</dbReference>
<feature type="binding site" evidence="5">
    <location>
        <position position="146"/>
    </location>
    <ligand>
        <name>S-adenosyl-L-methionine</name>
        <dbReference type="ChEBI" id="CHEBI:59789"/>
    </ligand>
</feature>
<sequence>MNRKQAILKACLLLRRQDKEESLAKFLLMYMLDETSEQFSNKLSEELSVEQENRYFDLINKNINEDTPLSHLVGFDYFYDRKFKVTRDVLSPRIETEELIYKVLEYIKKSKKDSFRILDLCTGSGIIAITLKKEIVEKYTEIVASDISEKALSIAIENANNNNANITFIKSDLFDNISGKFDLIISNPPYISYKDKITIKDSVLNYDPHLALFAEEDGIYFYRKIIENAVHYLSKDGVIFFEIGYDQKEKIFELGKNNNFITTVYKDINDRDRIAKLIYDK</sequence>
<dbReference type="GO" id="GO:0032259">
    <property type="term" value="P:methylation"/>
    <property type="evidence" value="ECO:0007669"/>
    <property type="project" value="UniProtKB-KW"/>
</dbReference>
<comment type="caution">
    <text evidence="7">The sequence shown here is derived from an EMBL/GenBank/DDBJ whole genome shotgun (WGS) entry which is preliminary data.</text>
</comment>
<dbReference type="EMBL" id="PNGT01000003">
    <property type="protein sequence ID" value="PMC52600.1"/>
    <property type="molecule type" value="Genomic_DNA"/>
</dbReference>
<dbReference type="STRING" id="84135.GCA_001052115_00267"/>
<dbReference type="Pfam" id="PF05175">
    <property type="entry name" value="MTS"/>
    <property type="match status" value="1"/>
</dbReference>
<protein>
    <recommendedName>
        <fullName evidence="5">Release factor glutamine methyltransferase</fullName>
        <shortName evidence="5">RF MTase</shortName>
        <ecNumber evidence="5">2.1.1.297</ecNumber>
    </recommendedName>
    <alternativeName>
        <fullName evidence="5">N5-glutamine methyltransferase PrmC</fullName>
    </alternativeName>
    <alternativeName>
        <fullName evidence="5">Protein-(glutamine-N5) MTase PrmC</fullName>
    </alternativeName>
    <alternativeName>
        <fullName evidence="5">Protein-glutamine N-methyltransferase PrmC</fullName>
    </alternativeName>
</protein>
<keyword evidence="2 5" id="KW-0808">Transferase</keyword>
<dbReference type="InterPro" id="IPR004556">
    <property type="entry name" value="HemK-like"/>
</dbReference>
<proteinExistence type="inferred from homology"/>
<dbReference type="SUPFAM" id="SSF53335">
    <property type="entry name" value="S-adenosyl-L-methionine-dependent methyltransferases"/>
    <property type="match status" value="1"/>
</dbReference>
<dbReference type="InterPro" id="IPR050320">
    <property type="entry name" value="N5-glutamine_MTase"/>
</dbReference>
<dbReference type="PANTHER" id="PTHR18895">
    <property type="entry name" value="HEMK METHYLTRANSFERASE"/>
    <property type="match status" value="1"/>
</dbReference>
<keyword evidence="1 5" id="KW-0489">Methyltransferase</keyword>
<name>A0A2N6SFB6_9BACL</name>
<comment type="similarity">
    <text evidence="5">Belongs to the protein N5-glutamine methyltransferase family. PrmC subfamily.</text>
</comment>
<feature type="binding site" evidence="5">
    <location>
        <position position="187"/>
    </location>
    <ligand>
        <name>S-adenosyl-L-methionine</name>
        <dbReference type="ChEBI" id="CHEBI:59789"/>
    </ligand>
</feature>
<comment type="function">
    <text evidence="5">Methylates the class 1 translation termination release factors RF1/PrfA and RF2/PrfB on the glutamine residue of the universally conserved GGQ motif.</text>
</comment>
<comment type="caution">
    <text evidence="5">Lacks conserved residue(s) required for the propagation of feature annotation.</text>
</comment>
<dbReference type="Proteomes" id="UP000235670">
    <property type="component" value="Unassembled WGS sequence"/>
</dbReference>
<dbReference type="CDD" id="cd02440">
    <property type="entry name" value="AdoMet_MTases"/>
    <property type="match status" value="1"/>
</dbReference>
<dbReference type="GO" id="GO:0102559">
    <property type="term" value="F:peptide chain release factor N(5)-glutamine methyltransferase activity"/>
    <property type="evidence" value="ECO:0007669"/>
    <property type="project" value="UniProtKB-EC"/>
</dbReference>
<dbReference type="AlphaFoldDB" id="A0A2N6SFB6"/>
<comment type="catalytic activity">
    <reaction evidence="4 5">
        <text>L-glutaminyl-[peptide chain release factor] + S-adenosyl-L-methionine = N(5)-methyl-L-glutaminyl-[peptide chain release factor] + S-adenosyl-L-homocysteine + H(+)</text>
        <dbReference type="Rhea" id="RHEA:42896"/>
        <dbReference type="Rhea" id="RHEA-COMP:10271"/>
        <dbReference type="Rhea" id="RHEA-COMP:10272"/>
        <dbReference type="ChEBI" id="CHEBI:15378"/>
        <dbReference type="ChEBI" id="CHEBI:30011"/>
        <dbReference type="ChEBI" id="CHEBI:57856"/>
        <dbReference type="ChEBI" id="CHEBI:59789"/>
        <dbReference type="ChEBI" id="CHEBI:61891"/>
        <dbReference type="EC" id="2.1.1.297"/>
    </reaction>
</comment>
<dbReference type="InterPro" id="IPR029063">
    <property type="entry name" value="SAM-dependent_MTases_sf"/>
</dbReference>
<keyword evidence="3 5" id="KW-0949">S-adenosyl-L-methionine</keyword>
<feature type="binding site" evidence="5">
    <location>
        <begin position="187"/>
        <end position="190"/>
    </location>
    <ligand>
        <name>substrate</name>
    </ligand>
</feature>
<dbReference type="EC" id="2.1.1.297" evidence="5"/>
<evidence type="ECO:0000313" key="8">
    <source>
        <dbReference type="Proteomes" id="UP000235670"/>
    </source>
</evidence>
<dbReference type="Gene3D" id="3.40.50.150">
    <property type="entry name" value="Vaccinia Virus protein VP39"/>
    <property type="match status" value="1"/>
</dbReference>
<dbReference type="InterPro" id="IPR019874">
    <property type="entry name" value="RF_methyltr_PrmC"/>
</dbReference>
<dbReference type="RefSeq" id="WP_102189684.1">
    <property type="nucleotide sequence ID" value="NZ_PNGT01000003.1"/>
</dbReference>
<dbReference type="HAMAP" id="MF_02126">
    <property type="entry name" value="RF_methyltr_PrmC"/>
    <property type="match status" value="1"/>
</dbReference>
<dbReference type="NCBIfam" id="TIGR00536">
    <property type="entry name" value="hemK_fam"/>
    <property type="match status" value="1"/>
</dbReference>
<organism evidence="7 8">
    <name type="scientific">Gemella sanguinis</name>
    <dbReference type="NCBI Taxonomy" id="84135"/>
    <lineage>
        <taxon>Bacteria</taxon>
        <taxon>Bacillati</taxon>
        <taxon>Bacillota</taxon>
        <taxon>Bacilli</taxon>
        <taxon>Bacillales</taxon>
        <taxon>Gemellaceae</taxon>
        <taxon>Gemella</taxon>
    </lineage>
</organism>
<dbReference type="InterPro" id="IPR002052">
    <property type="entry name" value="DNA_methylase_N6_adenine_CS"/>
</dbReference>
<evidence type="ECO:0000313" key="7">
    <source>
        <dbReference type="EMBL" id="PMC52600.1"/>
    </source>
</evidence>
<evidence type="ECO:0000259" key="6">
    <source>
        <dbReference type="Pfam" id="PF05175"/>
    </source>
</evidence>
<feature type="domain" description="Methyltransferase small" evidence="6">
    <location>
        <begin position="113"/>
        <end position="195"/>
    </location>
</feature>
<evidence type="ECO:0000256" key="3">
    <source>
        <dbReference type="ARBA" id="ARBA00022691"/>
    </source>
</evidence>
<evidence type="ECO:0000256" key="5">
    <source>
        <dbReference type="HAMAP-Rule" id="MF_02126"/>
    </source>
</evidence>
<gene>
    <name evidence="5 7" type="primary">prmC</name>
    <name evidence="7" type="ORF">CJ218_03945</name>
</gene>
<dbReference type="OrthoDB" id="9800643at2"/>
<evidence type="ECO:0000256" key="2">
    <source>
        <dbReference type="ARBA" id="ARBA00022679"/>
    </source>
</evidence>
<dbReference type="Gene3D" id="1.10.8.10">
    <property type="entry name" value="DNA helicase RuvA subunit, C-terminal domain"/>
    <property type="match status" value="1"/>
</dbReference>
<dbReference type="NCBIfam" id="TIGR03534">
    <property type="entry name" value="RF_mod_PrmC"/>
    <property type="match status" value="1"/>
</dbReference>
<dbReference type="PANTHER" id="PTHR18895:SF74">
    <property type="entry name" value="MTRF1L RELEASE FACTOR GLUTAMINE METHYLTRANSFERASE"/>
    <property type="match status" value="1"/>
</dbReference>
<dbReference type="InterPro" id="IPR007848">
    <property type="entry name" value="Small_mtfrase_dom"/>
</dbReference>
<reference evidence="7 8" key="1">
    <citation type="submission" date="2017-09" db="EMBL/GenBank/DDBJ databases">
        <title>Bacterial strain isolated from the female urinary microbiota.</title>
        <authorList>
            <person name="Thomas-White K."/>
            <person name="Kumar N."/>
            <person name="Forster S."/>
            <person name="Putonti C."/>
            <person name="Lawley T."/>
            <person name="Wolfe A.J."/>
        </authorList>
    </citation>
    <scope>NUCLEOTIDE SEQUENCE [LARGE SCALE GENOMIC DNA]</scope>
    <source>
        <strain evidence="7 8">UMB0186</strain>
    </source>
</reference>
<accession>A0A2N6SFB6</accession>
<evidence type="ECO:0000256" key="1">
    <source>
        <dbReference type="ARBA" id="ARBA00022603"/>
    </source>
</evidence>
<evidence type="ECO:0000256" key="4">
    <source>
        <dbReference type="ARBA" id="ARBA00048391"/>
    </source>
</evidence>
<dbReference type="PROSITE" id="PS00092">
    <property type="entry name" value="N6_MTASE"/>
    <property type="match status" value="1"/>
</dbReference>